<feature type="compositionally biased region" description="Low complexity" evidence="2">
    <location>
        <begin position="302"/>
        <end position="312"/>
    </location>
</feature>
<keyword evidence="1" id="KW-0175">Coiled coil</keyword>
<feature type="compositionally biased region" description="Low complexity" evidence="2">
    <location>
        <begin position="375"/>
        <end position="386"/>
    </location>
</feature>
<feature type="compositionally biased region" description="Polar residues" evidence="2">
    <location>
        <begin position="205"/>
        <end position="220"/>
    </location>
</feature>
<feature type="signal peptide" evidence="3">
    <location>
        <begin position="1"/>
        <end position="16"/>
    </location>
</feature>
<feature type="region of interest" description="Disordered" evidence="2">
    <location>
        <begin position="239"/>
        <end position="513"/>
    </location>
</feature>
<dbReference type="STRING" id="199890.A0A182P894"/>
<organism evidence="4 5">
    <name type="scientific">Anopheles epiroticus</name>
    <dbReference type="NCBI Taxonomy" id="199890"/>
    <lineage>
        <taxon>Eukaryota</taxon>
        <taxon>Metazoa</taxon>
        <taxon>Ecdysozoa</taxon>
        <taxon>Arthropoda</taxon>
        <taxon>Hexapoda</taxon>
        <taxon>Insecta</taxon>
        <taxon>Pterygota</taxon>
        <taxon>Neoptera</taxon>
        <taxon>Endopterygota</taxon>
        <taxon>Diptera</taxon>
        <taxon>Nematocera</taxon>
        <taxon>Culicoidea</taxon>
        <taxon>Culicidae</taxon>
        <taxon>Anophelinae</taxon>
        <taxon>Anopheles</taxon>
    </lineage>
</organism>
<feature type="compositionally biased region" description="Acidic residues" evidence="2">
    <location>
        <begin position="325"/>
        <end position="371"/>
    </location>
</feature>
<reference evidence="4" key="2">
    <citation type="submission" date="2020-05" db="UniProtKB">
        <authorList>
            <consortium name="EnsemblMetazoa"/>
        </authorList>
    </citation>
    <scope>IDENTIFICATION</scope>
    <source>
        <strain evidence="4">Epiroticus2</strain>
    </source>
</reference>
<evidence type="ECO:0000256" key="3">
    <source>
        <dbReference type="SAM" id="SignalP"/>
    </source>
</evidence>
<feature type="compositionally biased region" description="Basic residues" evidence="2">
    <location>
        <begin position="388"/>
        <end position="413"/>
    </location>
</feature>
<feature type="coiled-coil region" evidence="1">
    <location>
        <begin position="28"/>
        <end position="55"/>
    </location>
</feature>
<evidence type="ECO:0000313" key="4">
    <source>
        <dbReference type="EnsemblMetazoa" id="AEPI003147-PA"/>
    </source>
</evidence>
<dbReference type="AlphaFoldDB" id="A0A182P894"/>
<feature type="compositionally biased region" description="Pro residues" evidence="2">
    <location>
        <begin position="552"/>
        <end position="561"/>
    </location>
</feature>
<sequence>VFVVVSTLVLVGGALGEAALGNYYKDVVREQHELINEMNQNFTELEKASEKLIDLGFYVGKHTLPPKTVKITKTVAVKVPVPFPVKVPEPVPVPVPVSRPVPVPVPTLVAIPVESTAATVATASTVPALTTAGPSPSPTSGPADADPASSQAHESTVQLHEDWKNTSTTITTASAPLASSIVRSSRSISNFTAPSQRRWDRVRTRNTTTGADTGGPDSTMSVVLKFKPVRIRLQSSDLSLMRSSRRPSRMTSALTLANSTRPRSPVPRIRPIPLRQATPEANLHRLRRRPSVKATASPRLITSTGSSSSSSEDSTEDSRLTNTIEESESEEQSPDDYPEDLAPEDTAEEQTSEEVQESAEEEEEEETEEEREVTPRPVRTRTQSSSKGKVRHYRRPRYRSSKPAKEKRHSRPGSKRDSKPDSKRHTKRDSKRDSKPDSRRNKTPKKAQHTTKKPKSKAKSTTTSRPAHSKSYAKRTNGTKSPISITSTTSTTTSTTTTTTTTTPRPVTRVSRVRPELAEAVPAASYQKATIAQLLPSRTDLLVEPDLYQPLVPPPPPPALPPTITRYRGNGPFTRRYPPRATIIRIHIQRTFRGKHIKIFVIKPTTTTTTTAVPLVAAAAAAAVVPNDAAARGPSYQLRQQYGEHQESSAGGGAAATVHHADGGYHTFTQHHHHHGQHDHFGQKHKAGYGGTVKPTAYSVPSDAHLFPAYNKNYHHHHHYRSGNDHTSGKFHYHFHNVHPVGGGGGDGSSGSNEQHQSAASEHQYAIVDGEHGHGPDGSLVTSYDPPASGSTYHFHDDGTTGDDMFAGASTVLEHRRAPHGHSQ</sequence>
<feature type="region of interest" description="Disordered" evidence="2">
    <location>
        <begin position="192"/>
        <end position="220"/>
    </location>
</feature>
<feature type="compositionally biased region" description="Polar residues" evidence="2">
    <location>
        <begin position="474"/>
        <end position="485"/>
    </location>
</feature>
<feature type="compositionally biased region" description="Basic and acidic residues" evidence="2">
    <location>
        <begin position="414"/>
        <end position="423"/>
    </location>
</feature>
<evidence type="ECO:0000256" key="2">
    <source>
        <dbReference type="SAM" id="MobiDB-lite"/>
    </source>
</evidence>
<feature type="compositionally biased region" description="Low complexity" evidence="2">
    <location>
        <begin position="486"/>
        <end position="510"/>
    </location>
</feature>
<evidence type="ECO:0000256" key="1">
    <source>
        <dbReference type="SAM" id="Coils"/>
    </source>
</evidence>
<dbReference type="Proteomes" id="UP000075885">
    <property type="component" value="Unassembled WGS sequence"/>
</dbReference>
<feature type="region of interest" description="Disordered" evidence="2">
    <location>
        <begin position="552"/>
        <end position="576"/>
    </location>
</feature>
<feature type="region of interest" description="Disordered" evidence="2">
    <location>
        <begin position="128"/>
        <end position="158"/>
    </location>
</feature>
<feature type="chain" id="PRO_5008130992" evidence="3">
    <location>
        <begin position="17"/>
        <end position="824"/>
    </location>
</feature>
<name>A0A182P894_9DIPT</name>
<accession>A0A182P894</accession>
<protein>
    <submittedName>
        <fullName evidence="4">Uncharacterized protein</fullName>
    </submittedName>
</protein>
<keyword evidence="5" id="KW-1185">Reference proteome</keyword>
<reference evidence="5" key="1">
    <citation type="submission" date="2013-03" db="EMBL/GenBank/DDBJ databases">
        <title>The Genome Sequence of Anopheles epiroticus epiroticus2.</title>
        <authorList>
            <consortium name="The Broad Institute Genomics Platform"/>
            <person name="Neafsey D.E."/>
            <person name="Howell P."/>
            <person name="Walker B."/>
            <person name="Young S.K."/>
            <person name="Zeng Q."/>
            <person name="Gargeya S."/>
            <person name="Fitzgerald M."/>
            <person name="Haas B."/>
            <person name="Abouelleil A."/>
            <person name="Allen A.W."/>
            <person name="Alvarado L."/>
            <person name="Arachchi H.M."/>
            <person name="Berlin A.M."/>
            <person name="Chapman S.B."/>
            <person name="Gainer-Dewar J."/>
            <person name="Goldberg J."/>
            <person name="Griggs A."/>
            <person name="Gujja S."/>
            <person name="Hansen M."/>
            <person name="Howarth C."/>
            <person name="Imamovic A."/>
            <person name="Ireland A."/>
            <person name="Larimer J."/>
            <person name="McCowan C."/>
            <person name="Murphy C."/>
            <person name="Pearson M."/>
            <person name="Poon T.W."/>
            <person name="Priest M."/>
            <person name="Roberts A."/>
            <person name="Saif S."/>
            <person name="Shea T."/>
            <person name="Sisk P."/>
            <person name="Sykes S."/>
            <person name="Wortman J."/>
            <person name="Nusbaum C."/>
            <person name="Birren B."/>
        </authorList>
    </citation>
    <scope>NUCLEOTIDE SEQUENCE [LARGE SCALE GENOMIC DNA]</scope>
    <source>
        <strain evidence="5">Epiroticus2</strain>
    </source>
</reference>
<dbReference type="EnsemblMetazoa" id="AEPI003147-RA">
    <property type="protein sequence ID" value="AEPI003147-PA"/>
    <property type="gene ID" value="AEPI003147"/>
</dbReference>
<feature type="compositionally biased region" description="Low complexity" evidence="2">
    <location>
        <begin position="128"/>
        <end position="150"/>
    </location>
</feature>
<evidence type="ECO:0000313" key="5">
    <source>
        <dbReference type="Proteomes" id="UP000075885"/>
    </source>
</evidence>
<dbReference type="VEuPathDB" id="VectorBase:AEPI003147"/>
<feature type="compositionally biased region" description="Basic and acidic residues" evidence="2">
    <location>
        <begin position="430"/>
        <end position="440"/>
    </location>
</feature>
<feature type="compositionally biased region" description="Basic residues" evidence="2">
    <location>
        <begin position="441"/>
        <end position="458"/>
    </location>
</feature>
<keyword evidence="3" id="KW-0732">Signal</keyword>
<feature type="region of interest" description="Disordered" evidence="2">
    <location>
        <begin position="741"/>
        <end position="801"/>
    </location>
</feature>
<proteinExistence type="predicted"/>